<reference evidence="1 2" key="1">
    <citation type="submission" date="2013-09" db="EMBL/GenBank/DDBJ databases">
        <title>Comparative genomics of Sd1617 to representative strains in evaluating its pathogenesis.</title>
        <authorList>
            <person name="Aksomboon Vongsawan A."/>
            <person name="Kapatral V."/>
            <person name="Vaisvil B."/>
            <person name="Serichantalergs O."/>
            <person name="Hale T.L."/>
            <person name="Mason C.J."/>
        </authorList>
    </citation>
    <scope>NUCLEOTIDE SEQUENCE [LARGE SCALE GENOMIC DNA]</scope>
    <source>
        <strain evidence="1 2">1617</strain>
    </source>
</reference>
<evidence type="ECO:0000313" key="1">
    <source>
        <dbReference type="EMBL" id="AHA66825.1"/>
    </source>
</evidence>
<dbReference type="PATRIC" id="fig|754093.4.peg.3894"/>
<organism evidence="1 2">
    <name type="scientific">Shigella dysenteriae 1617</name>
    <dbReference type="NCBI Taxonomy" id="754093"/>
    <lineage>
        <taxon>Bacteria</taxon>
        <taxon>Pseudomonadati</taxon>
        <taxon>Pseudomonadota</taxon>
        <taxon>Gammaproteobacteria</taxon>
        <taxon>Enterobacterales</taxon>
        <taxon>Enterobacteriaceae</taxon>
        <taxon>Shigella</taxon>
    </lineage>
</organism>
<dbReference type="AlphaFoldDB" id="A0A0A6ZY43"/>
<gene>
    <name evidence="1" type="ORF">Asd1617_03998</name>
</gene>
<dbReference type="Proteomes" id="UP000031647">
    <property type="component" value="Chromosome"/>
</dbReference>
<sequence length="157" mass="17517">MPVVTRQVSSVRGTKSSRPVPPPVLGVIRVPEPVLTGLYCHNETPLLITRIIHQIQLIRGITNSVSELKNAVAVTAAKSVMAFRVLTMAVDLCRLTTRTMNVNAGHERTSKARIIHQIQLIRGITNILSMFKSLLINSLKHNTLLHFILYDLIHFLP</sequence>
<proteinExistence type="predicted"/>
<dbReference type="HOGENOM" id="CLU_1676659_0_0_6"/>
<dbReference type="KEGG" id="sdz:Asd1617_03998"/>
<accession>A0A0A6ZY43</accession>
<dbReference type="EMBL" id="CP006736">
    <property type="protein sequence ID" value="AHA66825.1"/>
    <property type="molecule type" value="Genomic_DNA"/>
</dbReference>
<protein>
    <submittedName>
        <fullName evidence="1">Transposase</fullName>
    </submittedName>
</protein>
<name>A0A0A6ZY43_SHIDY</name>
<evidence type="ECO:0000313" key="2">
    <source>
        <dbReference type="Proteomes" id="UP000031647"/>
    </source>
</evidence>